<accession>A0A7S3V7M0</accession>
<reference evidence="4" key="1">
    <citation type="submission" date="2021-01" db="EMBL/GenBank/DDBJ databases">
        <authorList>
            <person name="Corre E."/>
            <person name="Pelletier E."/>
            <person name="Niang G."/>
            <person name="Scheremetjew M."/>
            <person name="Finn R."/>
            <person name="Kale V."/>
            <person name="Holt S."/>
            <person name="Cochrane G."/>
            <person name="Meng A."/>
            <person name="Brown T."/>
            <person name="Cohen L."/>
        </authorList>
    </citation>
    <scope>NUCLEOTIDE SEQUENCE</scope>
    <source>
        <strain evidence="4">MM31A-1</strain>
    </source>
</reference>
<dbReference type="InterPro" id="IPR019734">
    <property type="entry name" value="TPR_rpt"/>
</dbReference>
<dbReference type="SMART" id="SM00028">
    <property type="entry name" value="TPR"/>
    <property type="match status" value="5"/>
</dbReference>
<keyword evidence="1" id="KW-0677">Repeat</keyword>
<evidence type="ECO:0008006" key="5">
    <source>
        <dbReference type="Google" id="ProtNLM"/>
    </source>
</evidence>
<name>A0A7S3V7M0_9STRA</name>
<sequence length="561" mass="62728">MMGNLYSAPSADICNTGRSLFQWGKKGSIFEVASDANQLDVDGQLNLGVSVYHLSTTFADKVSEVHGNSNPVKIYEILDTIICPTGEQVECSRDGRIGAAYVDAIGDEDTGPATHMLSYTWGYTVQSIVSSLSKYCQDNDLDPKKTYFWMCCLCVNQHRVNEAREANITVPFQTFKSTFEGRVRKIGHVVALMAPWDGPRYLNRVWCVFEMSQALQVPGIELDIIMPPEEKEAFGKALEDGTGELEDVYNVLWSVSIENAEATVEEDRKNILTLIENGPGFHVINTGVSKRIMTWFLSSAEDYAYEILNQGGMSPHCPRVVAKIGDLLMEANERKRALDLFNEGVRVARSNETISTNDGGYILLIRGVLHRWEGNLSLALENFEECRKILKEVKCWKTADGSTCLRQMALVKEMNGDLKGSIKIMQESKAFREETNTLNQQQGANLLKQMGHIYKKLGKEDKGEKYIMNAFRIFQDNDLMGTSDGANIHFAVGTCKLEKGDEDGAVEHYQRAVEIREKIQTIRSPQGASQLDSLAKLLRKMGKNADALLIEDRATNVRETL</sequence>
<keyword evidence="2 3" id="KW-0802">TPR repeat</keyword>
<feature type="repeat" description="TPR" evidence="3">
    <location>
        <begin position="486"/>
        <end position="519"/>
    </location>
</feature>
<evidence type="ECO:0000256" key="3">
    <source>
        <dbReference type="PROSITE-ProRule" id="PRU00339"/>
    </source>
</evidence>
<dbReference type="InterPro" id="IPR011990">
    <property type="entry name" value="TPR-like_helical_dom_sf"/>
</dbReference>
<dbReference type="SUPFAM" id="SSF48452">
    <property type="entry name" value="TPR-like"/>
    <property type="match status" value="1"/>
</dbReference>
<dbReference type="PANTHER" id="PTHR45641:SF19">
    <property type="entry name" value="NEPHROCYSTIN-3"/>
    <property type="match status" value="1"/>
</dbReference>
<organism evidence="4">
    <name type="scientific">Chaetoceros debilis</name>
    <dbReference type="NCBI Taxonomy" id="122233"/>
    <lineage>
        <taxon>Eukaryota</taxon>
        <taxon>Sar</taxon>
        <taxon>Stramenopiles</taxon>
        <taxon>Ochrophyta</taxon>
        <taxon>Bacillariophyta</taxon>
        <taxon>Coscinodiscophyceae</taxon>
        <taxon>Chaetocerotophycidae</taxon>
        <taxon>Chaetocerotales</taxon>
        <taxon>Chaetocerotaceae</taxon>
        <taxon>Chaetoceros</taxon>
    </lineage>
</organism>
<protein>
    <recommendedName>
        <fullName evidence="5">MalT-like TPR region domain-containing protein</fullName>
    </recommendedName>
</protein>
<proteinExistence type="predicted"/>
<evidence type="ECO:0000256" key="2">
    <source>
        <dbReference type="ARBA" id="ARBA00022803"/>
    </source>
</evidence>
<dbReference type="EMBL" id="HBIO01008856">
    <property type="protein sequence ID" value="CAE0461937.1"/>
    <property type="molecule type" value="Transcribed_RNA"/>
</dbReference>
<dbReference type="PANTHER" id="PTHR45641">
    <property type="entry name" value="TETRATRICOPEPTIDE REPEAT PROTEIN (AFU_ORTHOLOGUE AFUA_6G03870)"/>
    <property type="match status" value="1"/>
</dbReference>
<dbReference type="Gene3D" id="1.25.40.10">
    <property type="entry name" value="Tetratricopeptide repeat domain"/>
    <property type="match status" value="2"/>
</dbReference>
<gene>
    <name evidence="4" type="ORF">CDEB00056_LOCUS6778</name>
</gene>
<dbReference type="Pfam" id="PF13424">
    <property type="entry name" value="TPR_12"/>
    <property type="match status" value="1"/>
</dbReference>
<evidence type="ECO:0000313" key="4">
    <source>
        <dbReference type="EMBL" id="CAE0461937.1"/>
    </source>
</evidence>
<dbReference type="PROSITE" id="PS50005">
    <property type="entry name" value="TPR"/>
    <property type="match status" value="1"/>
</dbReference>
<dbReference type="AlphaFoldDB" id="A0A7S3V7M0"/>
<evidence type="ECO:0000256" key="1">
    <source>
        <dbReference type="ARBA" id="ARBA00022737"/>
    </source>
</evidence>